<dbReference type="InterPro" id="IPR029033">
    <property type="entry name" value="His_PPase_superfam"/>
</dbReference>
<sequence>MLELYFIRHGQSTNNLLTEDGSDTYLSQRSTDPDLTPIGEEQARLVAEAIARPYVNNGYDPQNRSGFGLTHLYCSLMTRAVKTGLAIAEKTGLPLVAWPELHETGGLFDVEFIDEEPVLIGQPGPGRSYFQSNFPQLIIPDDLPETGWYNREKEPREHYPVRAREIVNRLLSEHGGTDHRVGIVMHGGIFGHILTAFFEIQAEHYWFQMNNCAISRVDISDKGHVRLQYTNKVDPFPDHLVT</sequence>
<organism evidence="1 2">
    <name type="scientific">Candidatus Brevifilum fermentans</name>
    <dbReference type="NCBI Taxonomy" id="1986204"/>
    <lineage>
        <taxon>Bacteria</taxon>
        <taxon>Bacillati</taxon>
        <taxon>Chloroflexota</taxon>
        <taxon>Anaerolineae</taxon>
        <taxon>Anaerolineales</taxon>
        <taxon>Anaerolineaceae</taxon>
        <taxon>Candidatus Brevifilum</taxon>
    </lineage>
</organism>
<dbReference type="CDD" id="cd07067">
    <property type="entry name" value="HP_PGM_like"/>
    <property type="match status" value="1"/>
</dbReference>
<dbReference type="GO" id="GO:0016791">
    <property type="term" value="F:phosphatase activity"/>
    <property type="evidence" value="ECO:0007669"/>
    <property type="project" value="TreeGrafter"/>
</dbReference>
<dbReference type="EMBL" id="LT859958">
    <property type="protein sequence ID" value="SMX53798.1"/>
    <property type="molecule type" value="Genomic_DNA"/>
</dbReference>
<dbReference type="RefSeq" id="WP_087861714.1">
    <property type="nucleotide sequence ID" value="NZ_LT859958.1"/>
</dbReference>
<reference evidence="2" key="1">
    <citation type="submission" date="2017-05" db="EMBL/GenBank/DDBJ databases">
        <authorList>
            <person name="Kirkegaard R."/>
            <person name="Mcilroy J S."/>
        </authorList>
    </citation>
    <scope>NUCLEOTIDE SEQUENCE [LARGE SCALE GENOMIC DNA]</scope>
</reference>
<dbReference type="AlphaFoldDB" id="A0A1Y6K4K9"/>
<dbReference type="KEGG" id="abat:CFX1CAM_0733"/>
<keyword evidence="2" id="KW-1185">Reference proteome</keyword>
<dbReference type="SMART" id="SM00855">
    <property type="entry name" value="PGAM"/>
    <property type="match status" value="1"/>
</dbReference>
<dbReference type="GO" id="GO:0005829">
    <property type="term" value="C:cytosol"/>
    <property type="evidence" value="ECO:0007669"/>
    <property type="project" value="TreeGrafter"/>
</dbReference>
<dbReference type="PANTHER" id="PTHR48100">
    <property type="entry name" value="BROAD-SPECIFICITY PHOSPHATASE YOR283W-RELATED"/>
    <property type="match status" value="1"/>
</dbReference>
<accession>A0A1Y6K4K9</accession>
<evidence type="ECO:0000313" key="1">
    <source>
        <dbReference type="EMBL" id="SMX53798.1"/>
    </source>
</evidence>
<name>A0A1Y6K4K9_9CHLR</name>
<proteinExistence type="predicted"/>
<evidence type="ECO:0000313" key="2">
    <source>
        <dbReference type="Proteomes" id="UP000195514"/>
    </source>
</evidence>
<dbReference type="Pfam" id="PF00300">
    <property type="entry name" value="His_Phos_1"/>
    <property type="match status" value="2"/>
</dbReference>
<protein>
    <submittedName>
        <fullName evidence="1">Putative Phosphoglycerate mutase family protein</fullName>
    </submittedName>
</protein>
<dbReference type="SUPFAM" id="SSF53254">
    <property type="entry name" value="Phosphoglycerate mutase-like"/>
    <property type="match status" value="1"/>
</dbReference>
<gene>
    <name evidence="1" type="ORF">CFX1CAM_0733</name>
</gene>
<dbReference type="OrthoDB" id="9782128at2"/>
<dbReference type="PANTHER" id="PTHR48100:SF44">
    <property type="entry name" value="PHOSPHATASE C1620.13-RELATED"/>
    <property type="match status" value="1"/>
</dbReference>
<dbReference type="InterPro" id="IPR013078">
    <property type="entry name" value="His_Pase_superF_clade-1"/>
</dbReference>
<dbReference type="Proteomes" id="UP000195514">
    <property type="component" value="Chromosome I"/>
</dbReference>
<dbReference type="Gene3D" id="3.40.50.1240">
    <property type="entry name" value="Phosphoglycerate mutase-like"/>
    <property type="match status" value="1"/>
</dbReference>
<dbReference type="InterPro" id="IPR050275">
    <property type="entry name" value="PGM_Phosphatase"/>
</dbReference>